<dbReference type="AlphaFoldDB" id="A0A2G8KB75"/>
<dbReference type="EMBL" id="MRZV01000726">
    <property type="protein sequence ID" value="PIK45223.1"/>
    <property type="molecule type" value="Genomic_DNA"/>
</dbReference>
<dbReference type="Proteomes" id="UP000230750">
    <property type="component" value="Unassembled WGS sequence"/>
</dbReference>
<dbReference type="InterPro" id="IPR011625">
    <property type="entry name" value="A2M_N_BRD"/>
</dbReference>
<sequence>MLVIMKLGIARTETHGSTEITKIPLTLDTVGRNGFKPGLPYRFQVTYRHPYSHIQPVRSSKYIDAWYSPSGSFLVIRPLTSVYPVDENLDVEVEFTIPESDADTILEFSYIVSANRNLVTSGTQTWSSGMSRRTSVISRHVELNGRGDPTESRQYLQRLITDPPNLEPFPDAILGSVSIPVPVTQKMAPSATILLYFTRQDGEVVSARQEFKVKLAFENDVNF</sequence>
<dbReference type="Pfam" id="PF07703">
    <property type="entry name" value="A2M_BRD"/>
    <property type="match status" value="1"/>
</dbReference>
<dbReference type="OrthoDB" id="9998011at2759"/>
<dbReference type="Gene3D" id="2.60.40.1930">
    <property type="match status" value="1"/>
</dbReference>
<evidence type="ECO:0000313" key="3">
    <source>
        <dbReference type="Proteomes" id="UP000230750"/>
    </source>
</evidence>
<dbReference type="PANTHER" id="PTHR11412:SF171">
    <property type="entry name" value="PREGNANCY ZONE PROTEIN-LIKE PROTEIN"/>
    <property type="match status" value="1"/>
</dbReference>
<reference evidence="2 3" key="1">
    <citation type="journal article" date="2017" name="PLoS Biol.">
        <title>The sea cucumber genome provides insights into morphological evolution and visceral regeneration.</title>
        <authorList>
            <person name="Zhang X."/>
            <person name="Sun L."/>
            <person name="Yuan J."/>
            <person name="Sun Y."/>
            <person name="Gao Y."/>
            <person name="Zhang L."/>
            <person name="Li S."/>
            <person name="Dai H."/>
            <person name="Hamel J.F."/>
            <person name="Liu C."/>
            <person name="Yu Y."/>
            <person name="Liu S."/>
            <person name="Lin W."/>
            <person name="Guo K."/>
            <person name="Jin S."/>
            <person name="Xu P."/>
            <person name="Storey K.B."/>
            <person name="Huan P."/>
            <person name="Zhang T."/>
            <person name="Zhou Y."/>
            <person name="Zhang J."/>
            <person name="Lin C."/>
            <person name="Li X."/>
            <person name="Xing L."/>
            <person name="Huo D."/>
            <person name="Sun M."/>
            <person name="Wang L."/>
            <person name="Mercier A."/>
            <person name="Li F."/>
            <person name="Yang H."/>
            <person name="Xiang J."/>
        </authorList>
    </citation>
    <scope>NUCLEOTIDE SEQUENCE [LARGE SCALE GENOMIC DNA]</scope>
    <source>
        <strain evidence="2">Shaxun</strain>
        <tissue evidence="2">Muscle</tissue>
    </source>
</reference>
<dbReference type="PANTHER" id="PTHR11412">
    <property type="entry name" value="MACROGLOBULIN / COMPLEMENT"/>
    <property type="match status" value="1"/>
</dbReference>
<dbReference type="InterPro" id="IPR050473">
    <property type="entry name" value="A2M/Complement_sys"/>
</dbReference>
<protein>
    <recommendedName>
        <fullName evidence="1">Alpha-2-macroglobulin bait region domain-containing protein</fullName>
    </recommendedName>
</protein>
<name>A0A2G8KB75_STIJA</name>
<accession>A0A2G8KB75</accession>
<feature type="domain" description="Alpha-2-macroglobulin bait region" evidence="1">
    <location>
        <begin position="76"/>
        <end position="222"/>
    </location>
</feature>
<gene>
    <name evidence="2" type="ORF">BSL78_17921</name>
</gene>
<evidence type="ECO:0000259" key="1">
    <source>
        <dbReference type="Pfam" id="PF07703"/>
    </source>
</evidence>
<proteinExistence type="predicted"/>
<keyword evidence="3" id="KW-1185">Reference proteome</keyword>
<evidence type="ECO:0000313" key="2">
    <source>
        <dbReference type="EMBL" id="PIK45223.1"/>
    </source>
</evidence>
<comment type="caution">
    <text evidence="2">The sequence shown here is derived from an EMBL/GenBank/DDBJ whole genome shotgun (WGS) entry which is preliminary data.</text>
</comment>
<dbReference type="STRING" id="307972.A0A2G8KB75"/>
<organism evidence="2 3">
    <name type="scientific">Stichopus japonicus</name>
    <name type="common">Sea cucumber</name>
    <dbReference type="NCBI Taxonomy" id="307972"/>
    <lineage>
        <taxon>Eukaryota</taxon>
        <taxon>Metazoa</taxon>
        <taxon>Echinodermata</taxon>
        <taxon>Eleutherozoa</taxon>
        <taxon>Echinozoa</taxon>
        <taxon>Holothuroidea</taxon>
        <taxon>Aspidochirotacea</taxon>
        <taxon>Aspidochirotida</taxon>
        <taxon>Stichopodidae</taxon>
        <taxon>Apostichopus</taxon>
    </lineage>
</organism>